<dbReference type="AlphaFoldDB" id="A0A644ZVM4"/>
<organism evidence="1">
    <name type="scientific">bioreactor metagenome</name>
    <dbReference type="NCBI Taxonomy" id="1076179"/>
    <lineage>
        <taxon>unclassified sequences</taxon>
        <taxon>metagenomes</taxon>
        <taxon>ecological metagenomes</taxon>
    </lineage>
</organism>
<reference evidence="1" key="1">
    <citation type="submission" date="2019-08" db="EMBL/GenBank/DDBJ databases">
        <authorList>
            <person name="Kucharzyk K."/>
            <person name="Murdoch R.W."/>
            <person name="Higgins S."/>
            <person name="Loffler F."/>
        </authorList>
    </citation>
    <scope>NUCLEOTIDE SEQUENCE</scope>
</reference>
<protein>
    <submittedName>
        <fullName evidence="1">Uncharacterized protein</fullName>
    </submittedName>
</protein>
<evidence type="ECO:0000313" key="1">
    <source>
        <dbReference type="EMBL" id="MPM44756.1"/>
    </source>
</evidence>
<accession>A0A644ZVM4</accession>
<dbReference type="EMBL" id="VSSQ01010602">
    <property type="protein sequence ID" value="MPM44756.1"/>
    <property type="molecule type" value="Genomic_DNA"/>
</dbReference>
<comment type="caution">
    <text evidence="1">The sequence shown here is derived from an EMBL/GenBank/DDBJ whole genome shotgun (WGS) entry which is preliminary data.</text>
</comment>
<sequence length="72" mass="7694">MAQSDRAAVDVKLLLGQVQRLDAGHRLGGKGLVKLDEVNVLQGHTGLLKRLWNGPNRTDAHHGGVNAHGRIG</sequence>
<name>A0A644ZVM4_9ZZZZ</name>
<proteinExistence type="predicted"/>
<gene>
    <name evidence="1" type="ORF">SDC9_91437</name>
</gene>